<proteinExistence type="predicted"/>
<organism evidence="2 3">
    <name type="scientific">Lactobacillus gigeriorum DSM 23908 = CRBIP 24.85</name>
    <dbReference type="NCBI Taxonomy" id="1423751"/>
    <lineage>
        <taxon>Bacteria</taxon>
        <taxon>Bacillati</taxon>
        <taxon>Bacillota</taxon>
        <taxon>Bacilli</taxon>
        <taxon>Lactobacillales</taxon>
        <taxon>Lactobacillaceae</taxon>
        <taxon>Lactobacillus</taxon>
    </lineage>
</organism>
<dbReference type="GO" id="GO:0003677">
    <property type="term" value="F:DNA binding"/>
    <property type="evidence" value="ECO:0007669"/>
    <property type="project" value="InterPro"/>
</dbReference>
<comment type="caution">
    <text evidence="2">The sequence shown here is derived from an EMBL/GenBank/DDBJ whole genome shotgun (WGS) entry which is preliminary data.</text>
</comment>
<dbReference type="InterPro" id="IPR010982">
    <property type="entry name" value="Lambda_DNA-bd_dom_sf"/>
</dbReference>
<name>I7LDU1_9LACO</name>
<dbReference type="PROSITE" id="PS50943">
    <property type="entry name" value="HTH_CROC1"/>
    <property type="match status" value="1"/>
</dbReference>
<dbReference type="SUPFAM" id="SSF47413">
    <property type="entry name" value="lambda repressor-like DNA-binding domains"/>
    <property type="match status" value="1"/>
</dbReference>
<gene>
    <name evidence="2" type="ORF">BN52_09440</name>
</gene>
<protein>
    <submittedName>
        <fullName evidence="2">CI-like repressor</fullName>
    </submittedName>
</protein>
<evidence type="ECO:0000313" key="3">
    <source>
        <dbReference type="Proteomes" id="UP000009326"/>
    </source>
</evidence>
<dbReference type="AlphaFoldDB" id="I7LDU1"/>
<evidence type="ECO:0000259" key="1">
    <source>
        <dbReference type="PROSITE" id="PS50943"/>
    </source>
</evidence>
<evidence type="ECO:0000313" key="2">
    <source>
        <dbReference type="EMBL" id="CCI87616.1"/>
    </source>
</evidence>
<reference evidence="2 3" key="1">
    <citation type="submission" date="2012-06" db="EMBL/GenBank/DDBJ databases">
        <title>Draft genome sequence of Lactobacillus gigeriorum CRBIP 24.85T, isolated from chicken crop.</title>
        <authorList>
            <person name="Cousin S."/>
            <person name="Ma L."/>
            <person name="Creno S."/>
            <person name="Clermont D."/>
            <person name="Loux V."/>
            <person name="Bizet C."/>
            <person name="Bouchier C."/>
        </authorList>
    </citation>
    <scope>NUCLEOTIDE SEQUENCE [LARGE SCALE GENOMIC DNA]</scope>
    <source>
        <strain evidence="3">CRBIP 24.85T</strain>
    </source>
</reference>
<dbReference type="RefSeq" id="WP_008473898.1">
    <property type="nucleotide sequence ID" value="NZ_CAKC01000085.1"/>
</dbReference>
<dbReference type="InterPro" id="IPR001387">
    <property type="entry name" value="Cro/C1-type_HTH"/>
</dbReference>
<feature type="domain" description="HTH cro/C1-type" evidence="1">
    <location>
        <begin position="41"/>
        <end position="75"/>
    </location>
</feature>
<dbReference type="EMBL" id="CAKC01000085">
    <property type="protein sequence ID" value="CCI87616.1"/>
    <property type="molecule type" value="Genomic_DNA"/>
</dbReference>
<sequence length="119" mass="13653">MGRNVSTPQEIEARKNIANNLNRLLNKSGFKKIDIIKDTKIPKTSLYNYFSGDALPSEHNVEKLASFFHVDKSEIDPRYSDSTAPNDSHPDIDDTLYYNGKEVPDKYKKIIKDLMDMDD</sequence>
<dbReference type="Gene3D" id="1.10.260.40">
    <property type="entry name" value="lambda repressor-like DNA-binding domains"/>
    <property type="match status" value="1"/>
</dbReference>
<dbReference type="Proteomes" id="UP000009326">
    <property type="component" value="Unassembled WGS sequence"/>
</dbReference>
<accession>I7LDU1</accession>